<evidence type="ECO:0000313" key="3">
    <source>
        <dbReference type="Proteomes" id="UP000006833"/>
    </source>
</evidence>
<dbReference type="Proteomes" id="UP000006833">
    <property type="component" value="Chromosome"/>
</dbReference>
<dbReference type="OrthoDB" id="7876140at2"/>
<organism evidence="2 3">
    <name type="scientific">Dinoroseobacter shibae (strain DSM 16493 / NCIMB 14021 / DFL 12)</name>
    <dbReference type="NCBI Taxonomy" id="398580"/>
    <lineage>
        <taxon>Bacteria</taxon>
        <taxon>Pseudomonadati</taxon>
        <taxon>Pseudomonadota</taxon>
        <taxon>Alphaproteobacteria</taxon>
        <taxon>Rhodobacterales</taxon>
        <taxon>Roseobacteraceae</taxon>
        <taxon>Dinoroseobacter</taxon>
    </lineage>
</organism>
<keyword evidence="3" id="KW-1185">Reference proteome</keyword>
<dbReference type="AlphaFoldDB" id="A8LK62"/>
<reference evidence="3" key="1">
    <citation type="journal article" date="2010" name="ISME J.">
        <title>The complete genome sequence of the algal symbiont Dinoroseobacter shibae: a hitchhiker's guide to life in the sea.</title>
        <authorList>
            <person name="Wagner-Dobler I."/>
            <person name="Ballhausen B."/>
            <person name="Berger M."/>
            <person name="Brinkhoff T."/>
            <person name="Buchholz I."/>
            <person name="Bunk B."/>
            <person name="Cypionka H."/>
            <person name="Daniel R."/>
            <person name="Drepper T."/>
            <person name="Gerdts G."/>
            <person name="Hahnke S."/>
            <person name="Han C."/>
            <person name="Jahn D."/>
            <person name="Kalhoefer D."/>
            <person name="Kiss H."/>
            <person name="Klenk H.P."/>
            <person name="Kyrpides N."/>
            <person name="Liebl W."/>
            <person name="Liesegang H."/>
            <person name="Meincke L."/>
            <person name="Pati A."/>
            <person name="Petersen J."/>
            <person name="Piekarski T."/>
            <person name="Pommerenke C."/>
            <person name="Pradella S."/>
            <person name="Pukall R."/>
            <person name="Rabus R."/>
            <person name="Stackebrandt E."/>
            <person name="Thole S."/>
            <person name="Thompson L."/>
            <person name="Tielen P."/>
            <person name="Tomasch J."/>
            <person name="von Jan M."/>
            <person name="Wanphrut N."/>
            <person name="Wichels A."/>
            <person name="Zech H."/>
            <person name="Simon M."/>
        </authorList>
    </citation>
    <scope>NUCLEOTIDE SEQUENCE [LARGE SCALE GENOMIC DNA]</scope>
    <source>
        <strain evidence="3">DSM 16493 / NCIMB 14021 / DFL 12</strain>
    </source>
</reference>
<dbReference type="HOGENOM" id="CLU_2118044_0_0_5"/>
<keyword evidence="1" id="KW-0732">Signal</keyword>
<evidence type="ECO:0000256" key="1">
    <source>
        <dbReference type="SAM" id="SignalP"/>
    </source>
</evidence>
<feature type="chain" id="PRO_5002726029" evidence="1">
    <location>
        <begin position="19"/>
        <end position="119"/>
    </location>
</feature>
<feature type="signal peptide" evidence="1">
    <location>
        <begin position="1"/>
        <end position="18"/>
    </location>
</feature>
<dbReference type="EMBL" id="CP000830">
    <property type="protein sequence ID" value="ABV93261.1"/>
    <property type="molecule type" value="Genomic_DNA"/>
</dbReference>
<evidence type="ECO:0000313" key="2">
    <source>
        <dbReference type="EMBL" id="ABV93261.1"/>
    </source>
</evidence>
<protein>
    <submittedName>
        <fullName evidence="2">Uncharacterized protein</fullName>
    </submittedName>
</protein>
<sequence length="119" mass="12899">MRFIYLALLAFLPSLAAANTVCRFDTECLETETCTESGFDVQISLPTGTQFITGRLVAETDAGTYPGFVLKAGPNERTMFFDGESLRMMLTLIGVEARLSVHVAEGPTMVSYTGTCEAL</sequence>
<proteinExistence type="predicted"/>
<dbReference type="KEGG" id="dsh:Dshi_1519"/>
<dbReference type="STRING" id="398580.Dshi_1519"/>
<dbReference type="RefSeq" id="WP_012178191.1">
    <property type="nucleotide sequence ID" value="NC_009952.1"/>
</dbReference>
<name>A8LK62_DINSH</name>
<gene>
    <name evidence="2" type="ordered locus">Dshi_1519</name>
</gene>
<accession>A8LK62</accession>